<dbReference type="InterPro" id="IPR016181">
    <property type="entry name" value="Acyl_CoA_acyltransferase"/>
</dbReference>
<dbReference type="InterPro" id="IPR000182">
    <property type="entry name" value="GNAT_dom"/>
</dbReference>
<name>A0A0M0FA62_CELCE</name>
<evidence type="ECO:0000256" key="2">
    <source>
        <dbReference type="ARBA" id="ARBA00023315"/>
    </source>
</evidence>
<dbReference type="SUPFAM" id="SSF55729">
    <property type="entry name" value="Acyl-CoA N-acyltransferases (Nat)"/>
    <property type="match status" value="1"/>
</dbReference>
<dbReference type="PATRIC" id="fig|1350482.3.peg.119"/>
<dbReference type="PANTHER" id="PTHR43800">
    <property type="entry name" value="PEPTIDYL-LYSINE N-ACETYLTRANSFERASE YJAB"/>
    <property type="match status" value="1"/>
</dbReference>
<comment type="caution">
    <text evidence="4">The sequence shown here is derived from an EMBL/GenBank/DDBJ whole genome shotgun (WGS) entry which is preliminary data.</text>
</comment>
<dbReference type="CDD" id="cd04301">
    <property type="entry name" value="NAT_SF"/>
    <property type="match status" value="1"/>
</dbReference>
<dbReference type="PANTHER" id="PTHR43800:SF1">
    <property type="entry name" value="PEPTIDYL-LYSINE N-ACETYLTRANSFERASE YJAB"/>
    <property type="match status" value="1"/>
</dbReference>
<gene>
    <name evidence="4" type="ORF">M768_00670</name>
</gene>
<feature type="domain" description="N-acetyltransferase" evidence="3">
    <location>
        <begin position="4"/>
        <end position="145"/>
    </location>
</feature>
<keyword evidence="2" id="KW-0012">Acyltransferase</keyword>
<evidence type="ECO:0000313" key="5">
    <source>
        <dbReference type="Proteomes" id="UP000037387"/>
    </source>
</evidence>
<keyword evidence="1" id="KW-0808">Transferase</keyword>
<keyword evidence="5" id="KW-1185">Reference proteome</keyword>
<reference evidence="4 5" key="1">
    <citation type="journal article" date="2015" name="Sci. Rep.">
        <title>Functional and structural properties of a novel cellulosome-like multienzyme complex: efficient glycoside hydrolysis of water-insoluble 7-xylosyl-10-deacetylpaclitaxel.</title>
        <authorList>
            <person name="Dou T.Y."/>
            <person name="Luan H.W."/>
            <person name="Ge G.B."/>
            <person name="Dong M.M."/>
            <person name="Zou H.F."/>
            <person name="He Y.Q."/>
            <person name="Cui P."/>
            <person name="Wang J.Y."/>
            <person name="Hao D.C."/>
            <person name="Yang S.L."/>
            <person name="Yang L."/>
        </authorList>
    </citation>
    <scope>NUCLEOTIDE SEQUENCE [LARGE SCALE GENOMIC DNA]</scope>
    <source>
        <strain evidence="4 5">F16</strain>
    </source>
</reference>
<dbReference type="EMBL" id="ATNL01000006">
    <property type="protein sequence ID" value="KON74470.1"/>
    <property type="molecule type" value="Genomic_DNA"/>
</dbReference>
<dbReference type="NCBIfam" id="NF007807">
    <property type="entry name" value="PRK10514.1"/>
    <property type="match status" value="1"/>
</dbReference>
<protein>
    <recommendedName>
        <fullName evidence="3">N-acetyltransferase domain-containing protein</fullName>
    </recommendedName>
</protein>
<dbReference type="GO" id="GO:0016747">
    <property type="term" value="F:acyltransferase activity, transferring groups other than amino-acyl groups"/>
    <property type="evidence" value="ECO:0007669"/>
    <property type="project" value="InterPro"/>
</dbReference>
<dbReference type="AlphaFoldDB" id="A0A0M0FA62"/>
<dbReference type="PROSITE" id="PS51186">
    <property type="entry name" value="GNAT"/>
    <property type="match status" value="1"/>
</dbReference>
<proteinExistence type="predicted"/>
<accession>A0A0M0FA62</accession>
<dbReference type="Gene3D" id="3.40.630.30">
    <property type="match status" value="1"/>
</dbReference>
<evidence type="ECO:0000259" key="3">
    <source>
        <dbReference type="PROSITE" id="PS51186"/>
    </source>
</evidence>
<evidence type="ECO:0000313" key="4">
    <source>
        <dbReference type="EMBL" id="KON74470.1"/>
    </source>
</evidence>
<dbReference type="Proteomes" id="UP000037387">
    <property type="component" value="Unassembled WGS sequence"/>
</dbReference>
<evidence type="ECO:0000256" key="1">
    <source>
        <dbReference type="ARBA" id="ARBA00022679"/>
    </source>
</evidence>
<dbReference type="RefSeq" id="WP_053369149.1">
    <property type="nucleotide sequence ID" value="NZ_KQ435288.1"/>
</dbReference>
<organism evidence="4 5">
    <name type="scientific">Cellulosimicrobium cellulans F16</name>
    <dbReference type="NCBI Taxonomy" id="1350482"/>
    <lineage>
        <taxon>Bacteria</taxon>
        <taxon>Bacillati</taxon>
        <taxon>Actinomycetota</taxon>
        <taxon>Actinomycetes</taxon>
        <taxon>Micrococcales</taxon>
        <taxon>Promicromonosporaceae</taxon>
        <taxon>Cellulosimicrobium</taxon>
    </lineage>
</organism>
<dbReference type="Pfam" id="PF13508">
    <property type="entry name" value="Acetyltransf_7"/>
    <property type="match status" value="1"/>
</dbReference>
<sequence length="147" mass="16113">MVDLPLRPARPDDTGALVDVWRRAVEATHDFLTPDDIAELEVGVRDEYLAVVDVTVAERDGRVAGFVGTVGHRVEMLFVDPDLHGQGVGRALLAHVGRGHPVLELDVNEQNPAALGFYRAQGFEVTGRSATDDQGRPFPLLHLRRES</sequence>